<evidence type="ECO:0000256" key="12">
    <source>
        <dbReference type="ARBA" id="ARBA00023004"/>
    </source>
</evidence>
<dbReference type="Gene3D" id="2.40.30.10">
    <property type="entry name" value="Translation factors"/>
    <property type="match status" value="1"/>
</dbReference>
<comment type="domain">
    <text evidence="17">Consists of two distinct domains; an N-terminal heme-containing oxygen-binding domain and a C-terminal reductase domain with binding sites for FAD and NAD(P)H.</text>
</comment>
<proteinExistence type="inferred from homology"/>
<dbReference type="FunFam" id="2.40.30.10:FF:000034">
    <property type="entry name" value="Flavohemoprotein"/>
    <property type="match status" value="1"/>
</dbReference>
<dbReference type="PANTHER" id="PTHR43396:SF3">
    <property type="entry name" value="FLAVOHEMOPROTEIN"/>
    <property type="match status" value="1"/>
</dbReference>
<dbReference type="EMBL" id="CP045699">
    <property type="protein sequence ID" value="QGA65645.1"/>
    <property type="molecule type" value="Genomic_DNA"/>
</dbReference>
<evidence type="ECO:0000256" key="17">
    <source>
        <dbReference type="HAMAP-Rule" id="MF_01252"/>
    </source>
</evidence>
<dbReference type="GO" id="GO:0009636">
    <property type="term" value="P:response to toxic substance"/>
    <property type="evidence" value="ECO:0007669"/>
    <property type="project" value="UniProtKB-KW"/>
</dbReference>
<keyword evidence="21" id="KW-1185">Reference proteome</keyword>
<dbReference type="SUPFAM" id="SSF63380">
    <property type="entry name" value="Riboflavin synthase domain-like"/>
    <property type="match status" value="1"/>
</dbReference>
<evidence type="ECO:0000256" key="3">
    <source>
        <dbReference type="ARBA" id="ARBA00022448"/>
    </source>
</evidence>
<dbReference type="GO" id="GO:0046872">
    <property type="term" value="F:metal ion binding"/>
    <property type="evidence" value="ECO:0007669"/>
    <property type="project" value="UniProtKB-KW"/>
</dbReference>
<feature type="binding site" evidence="17">
    <location>
        <position position="188"/>
    </location>
    <ligand>
        <name>FAD</name>
        <dbReference type="ChEBI" id="CHEBI:57692"/>
    </ligand>
</feature>
<dbReference type="InterPro" id="IPR039261">
    <property type="entry name" value="FNR_nucleotide-bd"/>
</dbReference>
<feature type="site" description="Influences the redox potential of the prosthetic heme and FAD groups" evidence="17">
    <location>
        <position position="382"/>
    </location>
</feature>
<feature type="active site" description="Charge relay system" evidence="17">
    <location>
        <position position="95"/>
    </location>
</feature>
<comment type="cofactor">
    <cofactor evidence="17">
        <name>FAD</name>
        <dbReference type="ChEBI" id="CHEBI:57692"/>
    </cofactor>
    <text evidence="17">Binds 1 FAD per subunit.</text>
</comment>
<feature type="region of interest" description="Reductase" evidence="17">
    <location>
        <begin position="147"/>
        <end position="390"/>
    </location>
</feature>
<dbReference type="PANTHER" id="PTHR43396">
    <property type="entry name" value="FLAVOHEMOPROTEIN"/>
    <property type="match status" value="1"/>
</dbReference>
<organism evidence="20 21">
    <name type="scientific">Vibrio algicola</name>
    <dbReference type="NCBI Taxonomy" id="2662262"/>
    <lineage>
        <taxon>Bacteria</taxon>
        <taxon>Pseudomonadati</taxon>
        <taxon>Pseudomonadota</taxon>
        <taxon>Gammaproteobacteria</taxon>
        <taxon>Vibrionales</taxon>
        <taxon>Vibrionaceae</taxon>
        <taxon>Vibrio</taxon>
    </lineage>
</organism>
<protein>
    <recommendedName>
        <fullName evidence="17">Flavohemoprotein</fullName>
    </recommendedName>
    <alternativeName>
        <fullName evidence="17">Flavohemoglobin</fullName>
    </alternativeName>
    <alternativeName>
        <fullName evidence="17">Hemoglobin-like protein</fullName>
    </alternativeName>
    <alternativeName>
        <fullName evidence="17">Nitric oxide dioxygenase</fullName>
        <shortName evidence="17">NO oxygenase</shortName>
        <shortName evidence="17">NOD</shortName>
        <ecNumber evidence="17">1.14.12.17</ecNumber>
    </alternativeName>
</protein>
<keyword evidence="12 17" id="KW-0408">Iron</keyword>
<feature type="binding site" evidence="17">
    <location>
        <begin position="268"/>
        <end position="273"/>
    </location>
    <ligand>
        <name>NADP(+)</name>
        <dbReference type="ChEBI" id="CHEBI:58349"/>
    </ligand>
</feature>
<dbReference type="SUPFAM" id="SSF46458">
    <property type="entry name" value="Globin-like"/>
    <property type="match status" value="1"/>
</dbReference>
<dbReference type="GO" id="GO:0071949">
    <property type="term" value="F:FAD binding"/>
    <property type="evidence" value="ECO:0007669"/>
    <property type="project" value="InterPro"/>
</dbReference>
<keyword evidence="11 17" id="KW-0560">Oxidoreductase</keyword>
<dbReference type="PRINTS" id="PR00410">
    <property type="entry name" value="PHEHYDRXLASE"/>
</dbReference>
<feature type="domain" description="Globin" evidence="18">
    <location>
        <begin position="1"/>
        <end position="136"/>
    </location>
</feature>
<comment type="catalytic activity">
    <reaction evidence="16 17">
        <text>2 nitric oxide + NADPH + 2 O2 = 2 nitrate + NADP(+) + H(+)</text>
        <dbReference type="Rhea" id="RHEA:19465"/>
        <dbReference type="ChEBI" id="CHEBI:15378"/>
        <dbReference type="ChEBI" id="CHEBI:15379"/>
        <dbReference type="ChEBI" id="CHEBI:16480"/>
        <dbReference type="ChEBI" id="CHEBI:17632"/>
        <dbReference type="ChEBI" id="CHEBI:57783"/>
        <dbReference type="ChEBI" id="CHEBI:58349"/>
        <dbReference type="EC" id="1.14.12.17"/>
    </reaction>
</comment>
<dbReference type="InterPro" id="IPR017938">
    <property type="entry name" value="Riboflavin_synthase-like_b-brl"/>
</dbReference>
<dbReference type="InterPro" id="IPR000971">
    <property type="entry name" value="Globin"/>
</dbReference>
<dbReference type="GO" id="GO:0071500">
    <property type="term" value="P:cellular response to nitrosative stress"/>
    <property type="evidence" value="ECO:0007669"/>
    <property type="project" value="TreeGrafter"/>
</dbReference>
<keyword evidence="7 17" id="KW-0285">Flavoprotein</keyword>
<dbReference type="Proteomes" id="UP000348942">
    <property type="component" value="Chromosome 1"/>
</dbReference>
<evidence type="ECO:0000256" key="13">
    <source>
        <dbReference type="ARBA" id="ARBA00023027"/>
    </source>
</evidence>
<dbReference type="GO" id="GO:0020037">
    <property type="term" value="F:heme binding"/>
    <property type="evidence" value="ECO:0007669"/>
    <property type="project" value="InterPro"/>
</dbReference>
<feature type="binding site" evidence="17">
    <location>
        <begin position="204"/>
        <end position="207"/>
    </location>
    <ligand>
        <name>FAD</name>
        <dbReference type="ChEBI" id="CHEBI:57692"/>
    </ligand>
</feature>
<feature type="binding site" description="proximal binding residue" evidence="17">
    <location>
        <position position="85"/>
    </location>
    <ligand>
        <name>heme b</name>
        <dbReference type="ChEBI" id="CHEBI:60344"/>
    </ligand>
    <ligandPart>
        <name>Fe</name>
        <dbReference type="ChEBI" id="CHEBI:18248"/>
    </ligandPart>
</feature>
<dbReference type="GO" id="GO:0046210">
    <property type="term" value="P:nitric oxide catabolic process"/>
    <property type="evidence" value="ECO:0007669"/>
    <property type="project" value="TreeGrafter"/>
</dbReference>
<evidence type="ECO:0000256" key="14">
    <source>
        <dbReference type="ARBA" id="ARBA00025094"/>
    </source>
</evidence>
<comment type="similarity">
    <text evidence="1 17">In the C-terminal section; belongs to the flavoprotein pyridine nucleotide cytochrome reductase family.</text>
</comment>
<dbReference type="PRINTS" id="PR00371">
    <property type="entry name" value="FPNCR"/>
</dbReference>
<dbReference type="Pfam" id="PF00042">
    <property type="entry name" value="Globin"/>
    <property type="match status" value="1"/>
</dbReference>
<dbReference type="RefSeq" id="WP_153447791.1">
    <property type="nucleotide sequence ID" value="NZ_CP045699.1"/>
</dbReference>
<dbReference type="InterPro" id="IPR001709">
    <property type="entry name" value="Flavoprot_Pyr_Nucl_cyt_Rdtase"/>
</dbReference>
<dbReference type="CDD" id="cd14776">
    <property type="entry name" value="HmpEc-globin-like"/>
    <property type="match status" value="1"/>
</dbReference>
<dbReference type="CDD" id="cd06184">
    <property type="entry name" value="flavohem_like_fad_nad_binding"/>
    <property type="match status" value="1"/>
</dbReference>
<dbReference type="PROSITE" id="PS51384">
    <property type="entry name" value="FAD_FR"/>
    <property type="match status" value="1"/>
</dbReference>
<feature type="site" description="Involved in heme-bound ligand stabilization and O-O bond activation" evidence="17">
    <location>
        <position position="29"/>
    </location>
</feature>
<evidence type="ECO:0000256" key="16">
    <source>
        <dbReference type="ARBA" id="ARBA00049433"/>
    </source>
</evidence>
<dbReference type="Pfam" id="PF00970">
    <property type="entry name" value="FAD_binding_6"/>
    <property type="match status" value="1"/>
</dbReference>
<dbReference type="Gene3D" id="3.40.50.80">
    <property type="entry name" value="Nucleotide-binding domain of ferredoxin-NADP reductase (FNR) module"/>
    <property type="match status" value="1"/>
</dbReference>
<dbReference type="InterPro" id="IPR012292">
    <property type="entry name" value="Globin/Proto"/>
</dbReference>
<comment type="catalytic activity">
    <reaction evidence="15 17">
        <text>2 nitric oxide + NADH + 2 O2 = 2 nitrate + NAD(+) + H(+)</text>
        <dbReference type="Rhea" id="RHEA:19469"/>
        <dbReference type="ChEBI" id="CHEBI:15378"/>
        <dbReference type="ChEBI" id="CHEBI:15379"/>
        <dbReference type="ChEBI" id="CHEBI:16480"/>
        <dbReference type="ChEBI" id="CHEBI:17632"/>
        <dbReference type="ChEBI" id="CHEBI:57540"/>
        <dbReference type="ChEBI" id="CHEBI:57945"/>
        <dbReference type="EC" id="1.14.12.17"/>
    </reaction>
</comment>
<keyword evidence="6 17" id="KW-0561">Oxygen transport</keyword>
<evidence type="ECO:0000256" key="1">
    <source>
        <dbReference type="ARBA" id="ARBA00006401"/>
    </source>
</evidence>
<feature type="binding site" evidence="17">
    <location>
        <begin position="383"/>
        <end position="386"/>
    </location>
    <ligand>
        <name>FAD</name>
        <dbReference type="ChEBI" id="CHEBI:57692"/>
    </ligand>
</feature>
<feature type="active site" description="Charge relay system" evidence="17">
    <location>
        <position position="135"/>
    </location>
</feature>
<keyword evidence="5 17" id="KW-0349">Heme</keyword>
<dbReference type="GO" id="GO:0005344">
    <property type="term" value="F:oxygen carrier activity"/>
    <property type="evidence" value="ECO:0007669"/>
    <property type="project" value="UniProtKB-UniRule"/>
</dbReference>
<dbReference type="SUPFAM" id="SSF52343">
    <property type="entry name" value="Ferredoxin reductase-like, C-terminal NADP-linked domain"/>
    <property type="match status" value="1"/>
</dbReference>
<keyword evidence="10 17" id="KW-0521">NADP</keyword>
<dbReference type="FunFam" id="1.10.490.10:FF:000003">
    <property type="entry name" value="Flavohemoprotein"/>
    <property type="match status" value="1"/>
</dbReference>
<dbReference type="HAMAP" id="MF_01252">
    <property type="entry name" value="Hmp"/>
    <property type="match status" value="1"/>
</dbReference>
<dbReference type="EC" id="1.14.12.17" evidence="17"/>
<feature type="domain" description="FAD-binding FR-type" evidence="19">
    <location>
        <begin position="150"/>
        <end position="255"/>
    </location>
</feature>
<dbReference type="GO" id="GO:0019825">
    <property type="term" value="F:oxygen binding"/>
    <property type="evidence" value="ECO:0007669"/>
    <property type="project" value="InterPro"/>
</dbReference>
<accession>A0A5Q0TI94</accession>
<evidence type="ECO:0000256" key="6">
    <source>
        <dbReference type="ARBA" id="ARBA00022621"/>
    </source>
</evidence>
<evidence type="ECO:0000313" key="20">
    <source>
        <dbReference type="EMBL" id="QGA65645.1"/>
    </source>
</evidence>
<keyword evidence="4 17" id="KW-0216">Detoxification</keyword>
<keyword evidence="3 17" id="KW-0813">Transport</keyword>
<evidence type="ECO:0000259" key="18">
    <source>
        <dbReference type="PROSITE" id="PS01033"/>
    </source>
</evidence>
<reference evidence="20 21" key="1">
    <citation type="submission" date="2019-10" db="EMBL/GenBank/DDBJ databases">
        <title>Vibrio sp. nov., isolated from Coralline algae surface.</title>
        <authorList>
            <person name="Geng Y."/>
            <person name="Zhang X."/>
        </authorList>
    </citation>
    <scope>NUCLEOTIDE SEQUENCE [LARGE SCALE GENOMIC DNA]</scope>
    <source>
        <strain evidence="20 21">SM1977</strain>
    </source>
</reference>
<dbReference type="Pfam" id="PF00175">
    <property type="entry name" value="NAD_binding_1"/>
    <property type="match status" value="1"/>
</dbReference>
<dbReference type="InterPro" id="IPR017927">
    <property type="entry name" value="FAD-bd_FR_type"/>
</dbReference>
<comment type="similarity">
    <text evidence="2 17">Belongs to the globin family. Two-domain flavohemoproteins subfamily.</text>
</comment>
<comment type="function">
    <text evidence="14 17">Is involved in NO detoxification in an aerobic process, termed nitric oxide dioxygenase (NOD) reaction that utilizes O(2) and NAD(P)H to convert NO to nitrate, which protects the bacterium from various noxious nitrogen compounds. Therefore, plays a central role in the inducible response to nitrosative stress.</text>
</comment>
<dbReference type="AlphaFoldDB" id="A0A5Q0TI94"/>
<gene>
    <name evidence="20" type="primary">hmpA</name>
    <name evidence="17" type="synonym">hmp</name>
    <name evidence="20" type="ORF">GFB47_09595</name>
</gene>
<dbReference type="GO" id="GO:0008941">
    <property type="term" value="F:nitric oxide dioxygenase NAD(P)H activity"/>
    <property type="evidence" value="ECO:0007669"/>
    <property type="project" value="UniProtKB-UniRule"/>
</dbReference>
<evidence type="ECO:0000313" key="21">
    <source>
        <dbReference type="Proteomes" id="UP000348942"/>
    </source>
</evidence>
<evidence type="ECO:0000256" key="10">
    <source>
        <dbReference type="ARBA" id="ARBA00022857"/>
    </source>
</evidence>
<dbReference type="Gene3D" id="1.10.490.10">
    <property type="entry name" value="Globins"/>
    <property type="match status" value="1"/>
</dbReference>
<dbReference type="InterPro" id="IPR009050">
    <property type="entry name" value="Globin-like_sf"/>
</dbReference>
<name>A0A5Q0TI94_9VIBR</name>
<dbReference type="InterPro" id="IPR023950">
    <property type="entry name" value="Hmp"/>
</dbReference>
<dbReference type="InterPro" id="IPR001433">
    <property type="entry name" value="OxRdtase_FAD/NAD-bd"/>
</dbReference>
<evidence type="ECO:0000256" key="8">
    <source>
        <dbReference type="ARBA" id="ARBA00022723"/>
    </source>
</evidence>
<feature type="site" description="Influences the redox potential of the prosthetic heme and FAD groups" evidence="17">
    <location>
        <position position="84"/>
    </location>
</feature>
<evidence type="ECO:0000259" key="19">
    <source>
        <dbReference type="PROSITE" id="PS51384"/>
    </source>
</evidence>
<dbReference type="FunFam" id="3.40.50.80:FF:000010">
    <property type="entry name" value="Flavohemoprotein"/>
    <property type="match status" value="1"/>
</dbReference>
<evidence type="ECO:0000256" key="11">
    <source>
        <dbReference type="ARBA" id="ARBA00023002"/>
    </source>
</evidence>
<dbReference type="NCBIfam" id="NF009805">
    <property type="entry name" value="PRK13289.1"/>
    <property type="match status" value="1"/>
</dbReference>
<keyword evidence="8 17" id="KW-0479">Metal-binding</keyword>
<comment type="cofactor">
    <cofactor evidence="17">
        <name>heme b</name>
        <dbReference type="ChEBI" id="CHEBI:60344"/>
    </cofactor>
    <text evidence="17">Binds 1 heme b (iron(II)-protoporphyrin IX) group per subunit.</text>
</comment>
<evidence type="ECO:0000256" key="15">
    <source>
        <dbReference type="ARBA" id="ARBA00048649"/>
    </source>
</evidence>
<evidence type="ECO:0000256" key="5">
    <source>
        <dbReference type="ARBA" id="ARBA00022617"/>
    </source>
</evidence>
<evidence type="ECO:0000256" key="7">
    <source>
        <dbReference type="ARBA" id="ARBA00022630"/>
    </source>
</evidence>
<evidence type="ECO:0000256" key="9">
    <source>
        <dbReference type="ARBA" id="ARBA00022827"/>
    </source>
</evidence>
<evidence type="ECO:0000256" key="2">
    <source>
        <dbReference type="ARBA" id="ARBA00008414"/>
    </source>
</evidence>
<evidence type="ECO:0000256" key="4">
    <source>
        <dbReference type="ARBA" id="ARBA00022575"/>
    </source>
</evidence>
<keyword evidence="9 17" id="KW-0274">FAD</keyword>
<keyword evidence="13 17" id="KW-0520">NAD</keyword>
<dbReference type="InterPro" id="IPR008333">
    <property type="entry name" value="Cbr1-like_FAD-bd_dom"/>
</dbReference>
<dbReference type="PROSITE" id="PS01033">
    <property type="entry name" value="GLOBIN"/>
    <property type="match status" value="1"/>
</dbReference>
<sequence>MLTQSTIDIVKSTAPLIEQAGPALTAHFYDRMLSHNPELKDIFNLTHQESGSQREALFNAIYGYASNIENIEVLLPVVEKIAQKHTSFNITAEQYQIVGSHLLATIDELMSPGQAVIDAWAEAYGLLATVFITREEEIYQATESQSGGWRGTREFKVIEKIVESEVITSFVFAPVDDNTVVGYKPGQYIGIYLNSDKFDNQEIRQYSLSDAPNGKTYRISVKREDQGIASNHLHSSINVGDSVQLAAPAGDFFLTTEPNTPIALISAGVGITPMMAMLEAIKGTHSAPIHWLHAADNSQRHGFKARLHELTQQTVNLNQYTWYQEKDDEIEHLDGLIDLNQIKADIDWDKTDFYFCGPVVFMQHVAKQLLALGVSEDRIHYECFGPHKVL</sequence>